<protein>
    <recommendedName>
        <fullName evidence="1">ABC-three component systems C-terminal domain-containing protein</fullName>
    </recommendedName>
</protein>
<comment type="caution">
    <text evidence="2">The sequence shown here is derived from an EMBL/GenBank/DDBJ whole genome shotgun (WGS) entry which is preliminary data.</text>
</comment>
<keyword evidence="3" id="KW-1185">Reference proteome</keyword>
<proteinExistence type="predicted"/>
<evidence type="ECO:0000259" key="1">
    <source>
        <dbReference type="Pfam" id="PF20282"/>
    </source>
</evidence>
<dbReference type="Proteomes" id="UP000321523">
    <property type="component" value="Unassembled WGS sequence"/>
</dbReference>
<organism evidence="2 3">
    <name type="scientific">Skermanella aerolata</name>
    <dbReference type="NCBI Taxonomy" id="393310"/>
    <lineage>
        <taxon>Bacteria</taxon>
        <taxon>Pseudomonadati</taxon>
        <taxon>Pseudomonadota</taxon>
        <taxon>Alphaproteobacteria</taxon>
        <taxon>Rhodospirillales</taxon>
        <taxon>Azospirillaceae</taxon>
        <taxon>Skermanella</taxon>
    </lineage>
</organism>
<reference evidence="2 3" key="1">
    <citation type="submission" date="2019-07" db="EMBL/GenBank/DDBJ databases">
        <title>Whole genome shotgun sequence of Skermanella aerolata NBRC 106429.</title>
        <authorList>
            <person name="Hosoyama A."/>
            <person name="Uohara A."/>
            <person name="Ohji S."/>
            <person name="Ichikawa N."/>
        </authorList>
    </citation>
    <scope>NUCLEOTIDE SEQUENCE [LARGE SCALE GENOMIC DNA]</scope>
    <source>
        <strain evidence="2 3">NBRC 106429</strain>
    </source>
</reference>
<dbReference type="EMBL" id="BJYZ01000003">
    <property type="protein sequence ID" value="GEO37017.1"/>
    <property type="molecule type" value="Genomic_DNA"/>
</dbReference>
<name>A0A512DKL7_9PROT</name>
<dbReference type="InterPro" id="IPR046914">
    <property type="entry name" value="ABC-3C_CTD6"/>
</dbReference>
<evidence type="ECO:0000313" key="2">
    <source>
        <dbReference type="EMBL" id="GEO37017.1"/>
    </source>
</evidence>
<dbReference type="AlphaFoldDB" id="A0A512DKL7"/>
<accession>A0A512DKL7</accession>
<dbReference type="Pfam" id="PF20282">
    <property type="entry name" value="CTD6"/>
    <property type="match status" value="1"/>
</dbReference>
<feature type="domain" description="ABC-three component systems C-terminal" evidence="1">
    <location>
        <begin position="206"/>
        <end position="333"/>
    </location>
</feature>
<dbReference type="RefSeq" id="WP_186818060.1">
    <property type="nucleotide sequence ID" value="NZ_BJYZ01000003.1"/>
</dbReference>
<gene>
    <name evidence="2" type="ORF">SAE02_11650</name>
</gene>
<evidence type="ECO:0000313" key="3">
    <source>
        <dbReference type="Proteomes" id="UP000321523"/>
    </source>
</evidence>
<sequence>MTRNLNYSRDILAMGDKELEVFVHLWVARQTKTYVDHEEFGNANDLGRDIVGFVTNSRHEGPWDNYQCKMLGRTLDDAAMHQELAKILYFASEGHFTPPRKYIFVAPKGFSRKAENLLNNPESFRQEMLDEWDKRCARKIKDKQIITLTPNLKDIIENFEFKNVSGLDVTKILTLDGIKFVLADTFGDDPGEAPAGVVPSMVGTEEIEYIRQLVGVYSDYEGCIFNGADDVMKHPQYGVSLNLQRRRYFDAAAFQRHFRDNIAPSHVNAFNDEVFAGVYETHCSTVGMDRLNKVMTLAASLPVSGIFGRHNRASIQVKQGTCHHFANERVLSWRK</sequence>